<gene>
    <name evidence="1" type="ORF">J4N46_00450</name>
</gene>
<dbReference type="EMBL" id="JAGDYP010000001">
    <property type="protein sequence ID" value="MBO1882940.1"/>
    <property type="molecule type" value="Genomic_DNA"/>
</dbReference>
<keyword evidence="2" id="KW-1185">Reference proteome</keyword>
<reference evidence="1 2" key="1">
    <citation type="submission" date="2021-03" db="EMBL/GenBank/DDBJ databases">
        <title>Isolation and description of Capnocytophaga bilenii sp. nov., a novel Capnocytophaga species, isolated from a gingivitis subject.</title>
        <authorList>
            <person name="Antezack A."/>
            <person name="Monnet-Corti V."/>
            <person name="La Scola B."/>
        </authorList>
    </citation>
    <scope>NUCLEOTIDE SEQUENCE [LARGE SCALE GENOMIC DNA]</scope>
    <source>
        <strain evidence="1 2">Marseille-Q4570</strain>
    </source>
</reference>
<name>A0ABS3PUF8_9FLAO</name>
<protein>
    <submittedName>
        <fullName evidence="1">Transcriptional regulator</fullName>
    </submittedName>
</protein>
<evidence type="ECO:0000313" key="2">
    <source>
        <dbReference type="Proteomes" id="UP000681610"/>
    </source>
</evidence>
<comment type="caution">
    <text evidence="1">The sequence shown here is derived from an EMBL/GenBank/DDBJ whole genome shotgun (WGS) entry which is preliminary data.</text>
</comment>
<organism evidence="1 2">
    <name type="scientific">Capnocytophaga bilenii</name>
    <dbReference type="NCBI Taxonomy" id="2819369"/>
    <lineage>
        <taxon>Bacteria</taxon>
        <taxon>Pseudomonadati</taxon>
        <taxon>Bacteroidota</taxon>
        <taxon>Flavobacteriia</taxon>
        <taxon>Flavobacteriales</taxon>
        <taxon>Flavobacteriaceae</taxon>
        <taxon>Capnocytophaga</taxon>
    </lineage>
</organism>
<dbReference type="Proteomes" id="UP000681610">
    <property type="component" value="Unassembled WGS sequence"/>
</dbReference>
<accession>A0ABS3PUF8</accession>
<sequence length="251" mass="29338">MDYLDLIEKFWQLTDEIPINSSVISTYFLLLERWDKSGKTDFEYPDKLIQKKIRIDRKTIKINKEILRNLGLISYQVTMGFPTVYKIIPDYVIRNRKGKEVTSTAEKEKTPAKVVQQELVPSVSNIEVLVKAPEIPKVNLSENIPINTQNEVEKTSIQKKTKTVQSKVKDIPTYDEFLEFAKTIPIYNPSLDEHIKNKYDTWYSNGWVNGYDKPITNWKQTLKNTLPYLKSQNNNIFNIPNITRPKATYDE</sequence>
<dbReference type="RefSeq" id="WP_208057427.1">
    <property type="nucleotide sequence ID" value="NZ_JAGDYP010000001.1"/>
</dbReference>
<evidence type="ECO:0000313" key="1">
    <source>
        <dbReference type="EMBL" id="MBO1882940.1"/>
    </source>
</evidence>
<proteinExistence type="predicted"/>